<protein>
    <submittedName>
        <fullName evidence="2">Uncharacterized protein</fullName>
    </submittedName>
</protein>
<feature type="compositionally biased region" description="Polar residues" evidence="1">
    <location>
        <begin position="184"/>
        <end position="197"/>
    </location>
</feature>
<sequence>MSLKELASLAPWNWDPQAAKHPPKRAALKDFEKVGITLQMLEPGLLSNFFLRRIGLGWLETRYGPEPLNDDVGTFRANMFVNVLKLSRMRFKKITNEFPTNCHDWTRKKHSSYPTKIESAWRHDDPGQVLAPAPTPRERRRPSAACNLTELGWETPSASGLARKAASADRARSLLKRKAAELQTPDSQKQPAPQQRSARSRTRECGQDPDAASNAGIPAAPEPSDMLRTLQEHGQQQPNVGPQVLEPTACHAGATDDSCAAAGASERATKINWVARYESTPSANQTPAQTHRDLSMQPPRWTPARLCGSAAQMESLPVADGPPLSPILHRGIAAADGCMFSCGVSVQLPSQGHTSALVQQLPAEKYNVQQGDKPAERSNGRATANPGQASRRCPTGSIPYSGGPQLAAEPAAAADCTPTTTGAGWAIAKADSCVTPLTGNWADGGGNASANADLSTHGPCSRGGDGRVGIRADARTPSAIVAAKNFEDLTVHTSNPVVHRRGDLHPWGDGRPIATALATRSKVEGCTSYDDCISERSLMSPATSQHQLTAHTLRSLPQLQLFSHSPGQLRLGDINRSGPRGQGQQLQQHLRPFDQPSLLCTGDSGSKAARLTAAGVEMASAGVAAHLPQASVAPTSQNCILLEDAIAKGTASTQPQPQKSTSHTGRGLTVQPPAWRTPLPGGTTQGDAHDIGSDAARSLSQIVALEERQGPAVTQIVGMHEVLQDTVAETPHEPVLPTAIAAMSSGKAVGKDSTGPGPRGTGAGAAPCRDQTSALPQSPLAARPGSHVVGFSPSTADIGEEAAGKPELRSGLGAAAGVWVLGQHGAAANRAGHTGFQAVNRPIAVAAARAKVPRIMTSSTTGISGSVNMSQGHVGSCEALDKGTLQILASSFEGSTAAPEALVPAATAVERSKPDSKVIGGVGSVTAMSGSSQNDAVLLSSVSHQFGEEQEKADADKGGDEGAPAEERPLKKLMITKADSNDTLAASTLQKKVTPLTMAMATEQRGPTPKHGTQDAPLTFRQPEQLPITAHCGITGASVPSPARCAGAVGLLTEQPDGEAATVTGCTVGVPAPSRSSSEPTLPPVALTQQQLMVLDQLLAFFRVNGCRHPSAMSAAELVAAISSFCQSAGIPVVASNIQTLASWLGTLLALEKPVKAFAQAQARARAQQQTQSFSPRSEPQLPQLQQNRTEQQQLVALARVVEPGDAVFSHGSRREGGDEGAGEAEDGQCPEGCMKLLGEVSSGMDQRDVTGVTSRTGSPPPQQQHLGPHGQPRCPPLGEEALQPQREQPLQQHRPGFEGTMRDGTAADAESYRAGSIGGDAGQDPLPILPLQPGRPLGPTPLEALSSEWSSYLSPAVTALYDRLASCQQALRSALMASASGPTLQPSHQGAMPYASQRQPSVGLTAALRAPAATPTAGVVTMASAACTGPTDLQPQLRAKQIIPCPQVAITQQLQRLLSRQHKHQQQVLGATTLQPGLTATGEGAAAESATAASVAVTAWPALAQPSLPGAGNFSWTQTQQTRLDHQALAAVPDSLVQHVTSSGGGGVDPSAATAGTMIVMAGQQKNPRLGVTAEPPTPAMQQAISSHNAVIAVAATGAPPRDCRPTQLHQMPTIALVTQPSGRSSSNAMPAMPIAGWSASSGQQRHWTTSLATASGAGPPGAAAAASAQPPMQPPARSQGQGAHASANPHATTTAATLSASNKWSVGGSNVTVAAAAAAVGVRLSQTPRVKYGTAVATTAQVPTQTAPQAAKAASSPYHAYDISGARSSLQFPPAAVSSTPGPYPRASGISPAEDASVLQPSPVQTAPVTGHTAAAVPYTHTLTPYGYPSVAKTGRAWHYAYPYGWYGGGGRPMPATEHAEPFAYPFTARGAAVPYARQVPGMAGGGSVQGSVSAALDFTAQAAAQGSIGPPGLEAVQQQEHLGFTKAKPASRRVKPVGLGWNMHGYAPTVVGQPYGHVSAGNYPAPLQGVSGWGGGS</sequence>
<organism evidence="2 3">
    <name type="scientific">Volvox reticuliferus</name>
    <dbReference type="NCBI Taxonomy" id="1737510"/>
    <lineage>
        <taxon>Eukaryota</taxon>
        <taxon>Viridiplantae</taxon>
        <taxon>Chlorophyta</taxon>
        <taxon>core chlorophytes</taxon>
        <taxon>Chlorophyceae</taxon>
        <taxon>CS clade</taxon>
        <taxon>Chlamydomonadales</taxon>
        <taxon>Volvocaceae</taxon>
        <taxon>Volvox</taxon>
    </lineage>
</organism>
<feature type="region of interest" description="Disordered" evidence="1">
    <location>
        <begin position="1207"/>
        <end position="1280"/>
    </location>
</feature>
<evidence type="ECO:0000313" key="3">
    <source>
        <dbReference type="Proteomes" id="UP000747110"/>
    </source>
</evidence>
<name>A0A8J4C3V0_9CHLO</name>
<feature type="region of interest" description="Disordered" evidence="1">
    <location>
        <begin position="179"/>
        <end position="223"/>
    </location>
</feature>
<feature type="region of interest" description="Disordered" evidence="1">
    <location>
        <begin position="367"/>
        <end position="399"/>
    </location>
</feature>
<evidence type="ECO:0000256" key="1">
    <source>
        <dbReference type="SAM" id="MobiDB-lite"/>
    </source>
</evidence>
<dbReference type="EMBL" id="BNCP01000002">
    <property type="protein sequence ID" value="GIL70852.1"/>
    <property type="molecule type" value="Genomic_DNA"/>
</dbReference>
<keyword evidence="3" id="KW-1185">Reference proteome</keyword>
<dbReference type="OrthoDB" id="553310at2759"/>
<feature type="compositionally biased region" description="Low complexity" evidence="1">
    <location>
        <begin position="1654"/>
        <end position="1681"/>
    </location>
</feature>
<feature type="region of interest" description="Disordered" evidence="1">
    <location>
        <begin position="946"/>
        <end position="968"/>
    </location>
</feature>
<accession>A0A8J4C3V0</accession>
<feature type="region of interest" description="Disordered" evidence="1">
    <location>
        <begin position="1621"/>
        <end position="1697"/>
    </location>
</feature>
<feature type="compositionally biased region" description="Polar residues" evidence="1">
    <location>
        <begin position="280"/>
        <end position="289"/>
    </location>
</feature>
<evidence type="ECO:0000313" key="2">
    <source>
        <dbReference type="EMBL" id="GIL70852.1"/>
    </source>
</evidence>
<dbReference type="Proteomes" id="UP000747110">
    <property type="component" value="Unassembled WGS sequence"/>
</dbReference>
<feature type="compositionally biased region" description="Low complexity" evidence="1">
    <location>
        <begin position="1264"/>
        <end position="1273"/>
    </location>
</feature>
<feature type="compositionally biased region" description="Polar residues" evidence="1">
    <location>
        <begin position="1640"/>
        <end position="1653"/>
    </location>
</feature>
<reference evidence="2" key="1">
    <citation type="journal article" date="2021" name="Proc. Natl. Acad. Sci. U.S.A.">
        <title>Three genomes in the algal genus Volvox reveal the fate of a haploid sex-determining region after a transition to homothallism.</title>
        <authorList>
            <person name="Yamamoto K."/>
            <person name="Hamaji T."/>
            <person name="Kawai-Toyooka H."/>
            <person name="Matsuzaki R."/>
            <person name="Takahashi F."/>
            <person name="Nishimura Y."/>
            <person name="Kawachi M."/>
            <person name="Noguchi H."/>
            <person name="Minakuchi Y."/>
            <person name="Umen J.G."/>
            <person name="Toyoda A."/>
            <person name="Nozaki H."/>
        </authorList>
    </citation>
    <scope>NUCLEOTIDE SEQUENCE</scope>
    <source>
        <strain evidence="2">NIES-3786</strain>
    </source>
</reference>
<feature type="compositionally biased region" description="Polar residues" evidence="1">
    <location>
        <begin position="650"/>
        <end position="664"/>
    </location>
</feature>
<feature type="region of interest" description="Disordered" evidence="1">
    <location>
        <begin position="650"/>
        <end position="691"/>
    </location>
</feature>
<feature type="region of interest" description="Disordered" evidence="1">
    <location>
        <begin position="746"/>
        <end position="799"/>
    </location>
</feature>
<proteinExistence type="predicted"/>
<gene>
    <name evidence="2" type="ORF">Vretifemale_1532</name>
</gene>
<feature type="region of interest" description="Disordered" evidence="1">
    <location>
        <begin position="117"/>
        <end position="143"/>
    </location>
</feature>
<feature type="compositionally biased region" description="Polar residues" evidence="1">
    <location>
        <begin position="1621"/>
        <end position="1630"/>
    </location>
</feature>
<feature type="region of interest" description="Disordered" evidence="1">
    <location>
        <begin position="1167"/>
        <end position="1189"/>
    </location>
</feature>
<comment type="caution">
    <text evidence="2">The sequence shown here is derived from an EMBL/GenBank/DDBJ whole genome shotgun (WGS) entry which is preliminary data.</text>
</comment>
<feature type="region of interest" description="Disordered" evidence="1">
    <location>
        <begin position="280"/>
        <end position="299"/>
    </location>
</feature>
<feature type="compositionally biased region" description="Acidic residues" evidence="1">
    <location>
        <begin position="1219"/>
        <end position="1229"/>
    </location>
</feature>